<dbReference type="RefSeq" id="WP_149502567.1">
    <property type="nucleotide sequence ID" value="NZ_CP035708.1"/>
</dbReference>
<evidence type="ECO:0000313" key="5">
    <source>
        <dbReference type="Proteomes" id="UP001549111"/>
    </source>
</evidence>
<dbReference type="InterPro" id="IPR036291">
    <property type="entry name" value="NAD(P)-bd_dom_sf"/>
</dbReference>
<dbReference type="Gene3D" id="3.40.50.720">
    <property type="entry name" value="NAD(P)-binding Rossmann-like Domain"/>
    <property type="match status" value="1"/>
</dbReference>
<feature type="domain" description="NAD(P)-binding" evidence="1">
    <location>
        <begin position="18"/>
        <end position="328"/>
    </location>
</feature>
<sequence>MNAAVIDPAFWRGRRVMLTGHTGFKGAWLGLLLHRLGAEVLGFSLPPPTTPSLFDLAGVGADLRTVTGDVRDAAALAAAVHDFAPEVLLHMAAQSVVLDSYADPLGTYSTNVMGTANLLEAVRRAGLTRPLALVNVTTDKVYHNQRWLWSYRENEALGGRDPYSNSKACSELVTQSFVASFFPPERWAEHGVAVASARAGNVIGGGDWTPHQLVPAIIAAAQAGQPVALRNPAGVRPWQHVLDCLHGYLGLAERLLREPHRAAGDWNFGPPSDEVVTVAQVAEGVARHWALSPAWTQAPGERPPEEPELRLDCSKAARQLGWRCRLATPQALDWVAQWHLRHQAGEGARRICLDQIDAFLAHLGLDVGVHVGAEVPR</sequence>
<evidence type="ECO:0000313" key="2">
    <source>
        <dbReference type="EMBL" id="MET3605609.1"/>
    </source>
</evidence>
<dbReference type="InterPro" id="IPR016040">
    <property type="entry name" value="NAD(P)-bd_dom"/>
</dbReference>
<dbReference type="InterPro" id="IPR013445">
    <property type="entry name" value="CDP_4_6_deHydtase"/>
</dbReference>
<dbReference type="EMBL" id="CP035708">
    <property type="protein sequence ID" value="QEM99807.1"/>
    <property type="molecule type" value="Genomic_DNA"/>
</dbReference>
<protein>
    <submittedName>
        <fullName evidence="3">CDP-glucose 4,6-dehydratase</fullName>
        <ecNumber evidence="3">4.2.1.45</ecNumber>
    </submittedName>
</protein>
<gene>
    <name evidence="3" type="primary">rfbG</name>
    <name evidence="2" type="ORF">ABIC99_003439</name>
    <name evidence="3" type="ORF">EWH46_02805</name>
</gene>
<dbReference type="Proteomes" id="UP000323522">
    <property type="component" value="Chromosome"/>
</dbReference>
<organism evidence="3 4">
    <name type="scientific">Sphaerotilus sulfidivorans</name>
    <dbReference type="NCBI Taxonomy" id="639200"/>
    <lineage>
        <taxon>Bacteria</taxon>
        <taxon>Pseudomonadati</taxon>
        <taxon>Pseudomonadota</taxon>
        <taxon>Betaproteobacteria</taxon>
        <taxon>Burkholderiales</taxon>
        <taxon>Sphaerotilaceae</taxon>
        <taxon>Sphaerotilus</taxon>
    </lineage>
</organism>
<dbReference type="AlphaFoldDB" id="A0A5C1PWY1"/>
<dbReference type="PANTHER" id="PTHR43000">
    <property type="entry name" value="DTDP-D-GLUCOSE 4,6-DEHYDRATASE-RELATED"/>
    <property type="match status" value="1"/>
</dbReference>
<dbReference type="KEGG" id="snn:EWH46_02805"/>
<reference evidence="2 5" key="2">
    <citation type="submission" date="2024-06" db="EMBL/GenBank/DDBJ databases">
        <title>Genomic Encyclopedia of Type Strains, Phase IV (KMG-IV): sequencing the most valuable type-strain genomes for metagenomic binning, comparative biology and taxonomic classification.</title>
        <authorList>
            <person name="Goeker M."/>
        </authorList>
    </citation>
    <scope>NUCLEOTIDE SEQUENCE [LARGE SCALE GENOMIC DNA]</scope>
    <source>
        <strain evidence="2 5">D-501</strain>
    </source>
</reference>
<evidence type="ECO:0000313" key="3">
    <source>
        <dbReference type="EMBL" id="QEM99807.1"/>
    </source>
</evidence>
<dbReference type="Proteomes" id="UP001549111">
    <property type="component" value="Unassembled WGS sequence"/>
</dbReference>
<name>A0A5C1PWY1_9BURK</name>
<dbReference type="EC" id="4.2.1.45" evidence="3"/>
<keyword evidence="5" id="KW-1185">Reference proteome</keyword>
<reference evidence="3 4" key="1">
    <citation type="submission" date="2019-02" db="EMBL/GenBank/DDBJ databases">
        <title>Complete Genome Sequence and Methylome Analysis of Sphaerotilus natans subsp. sulfidivorans D-507.</title>
        <authorList>
            <person name="Fomenkov A."/>
            <person name="Gridneva E."/>
            <person name="Smolyakov D."/>
            <person name="Dubinina G."/>
            <person name="Vincze T."/>
            <person name="Grabovich M."/>
            <person name="Roberts R.J."/>
        </authorList>
    </citation>
    <scope>NUCLEOTIDE SEQUENCE [LARGE SCALE GENOMIC DNA]</scope>
    <source>
        <strain evidence="3 4">D-507</strain>
    </source>
</reference>
<dbReference type="Pfam" id="PF16363">
    <property type="entry name" value="GDP_Man_Dehyd"/>
    <property type="match status" value="1"/>
</dbReference>
<evidence type="ECO:0000313" key="4">
    <source>
        <dbReference type="Proteomes" id="UP000323522"/>
    </source>
</evidence>
<dbReference type="Gene3D" id="3.90.25.10">
    <property type="entry name" value="UDP-galactose 4-epimerase, domain 1"/>
    <property type="match status" value="1"/>
</dbReference>
<proteinExistence type="predicted"/>
<dbReference type="SUPFAM" id="SSF51735">
    <property type="entry name" value="NAD(P)-binding Rossmann-fold domains"/>
    <property type="match status" value="1"/>
</dbReference>
<dbReference type="EMBL" id="JBEPLS010000019">
    <property type="protein sequence ID" value="MET3605609.1"/>
    <property type="molecule type" value="Genomic_DNA"/>
</dbReference>
<accession>A0A5C1PWY1</accession>
<dbReference type="OrthoDB" id="9779041at2"/>
<evidence type="ECO:0000259" key="1">
    <source>
        <dbReference type="Pfam" id="PF16363"/>
    </source>
</evidence>
<keyword evidence="3" id="KW-0456">Lyase</keyword>
<dbReference type="NCBIfam" id="TIGR02622">
    <property type="entry name" value="CDP_4_6_dhtase"/>
    <property type="match status" value="1"/>
</dbReference>
<dbReference type="GO" id="GO:0047733">
    <property type="term" value="F:CDP-glucose 4,6-dehydratase activity"/>
    <property type="evidence" value="ECO:0007669"/>
    <property type="project" value="UniProtKB-EC"/>
</dbReference>